<keyword evidence="8 15" id="KW-0418">Kinase</keyword>
<dbReference type="Gene3D" id="3.30.565.10">
    <property type="entry name" value="Histidine kinase-like ATPase, C-terminal domain"/>
    <property type="match status" value="1"/>
</dbReference>
<proteinExistence type="predicted"/>
<feature type="compositionally biased region" description="Basic and acidic residues" evidence="12">
    <location>
        <begin position="1"/>
        <end position="12"/>
    </location>
</feature>
<feature type="compositionally biased region" description="Low complexity" evidence="12">
    <location>
        <begin position="359"/>
        <end position="400"/>
    </location>
</feature>
<keyword evidence="7" id="KW-0547">Nucleotide-binding</keyword>
<dbReference type="Proteomes" id="UP000217446">
    <property type="component" value="Unassembled WGS sequence"/>
</dbReference>
<dbReference type="RefSeq" id="WP_079065343.1">
    <property type="nucleotide sequence ID" value="NZ_BDQI01000011.1"/>
</dbReference>
<keyword evidence="13" id="KW-0472">Membrane</keyword>
<dbReference type="GO" id="GO:0046983">
    <property type="term" value="F:protein dimerization activity"/>
    <property type="evidence" value="ECO:0007669"/>
    <property type="project" value="InterPro"/>
</dbReference>
<dbReference type="Gene3D" id="1.20.5.1930">
    <property type="match status" value="1"/>
</dbReference>
<dbReference type="PROSITE" id="PS50885">
    <property type="entry name" value="HAMP"/>
    <property type="match status" value="1"/>
</dbReference>
<evidence type="ECO:0000256" key="10">
    <source>
        <dbReference type="ARBA" id="ARBA00022989"/>
    </source>
</evidence>
<sequence length="414" mass="42639">MGAGTDGHDRSTGAKLTGTAASPQLGRAGGTGRDGQRNVSLFRRIFLLNAAGLTVATALLLGPVTVSTPILPGEVLVVVAGLAALLVVNALVLRIGLAPLQRLGRAMATADLLHPGARAPVTGPAEVAGLITTYNTMLDRLETERATSSARALSAQEGERRRISQELHDEVGQTLTAVLLQLKRVADQVPGELREEVRQAQEATRGSLDEIRRIARRLRPGVLEELGLHSALRSLAAEFTTHGLSVRHDLDGDLPPLTEETELVVYRVAQEGLTNTARHAGADRAELRLRRVVGVDGGDGGDGVELLVRDNGKGPGRLREGAGISGMRERALLIGATLSVGAGPGAGTDVRLRISTTTDATTTGASTTGASTTGASTTGASTTGASKTGASTTGASKTGAPPQLRAATAFEGDR</sequence>
<dbReference type="CDD" id="cd16917">
    <property type="entry name" value="HATPase_UhpB-NarQ-NarX-like"/>
    <property type="match status" value="1"/>
</dbReference>
<dbReference type="Pfam" id="PF07730">
    <property type="entry name" value="HisKA_3"/>
    <property type="match status" value="1"/>
</dbReference>
<dbReference type="GO" id="GO:0000155">
    <property type="term" value="F:phosphorelay sensor kinase activity"/>
    <property type="evidence" value="ECO:0007669"/>
    <property type="project" value="InterPro"/>
</dbReference>
<evidence type="ECO:0000313" key="16">
    <source>
        <dbReference type="Proteomes" id="UP000217446"/>
    </source>
</evidence>
<keyword evidence="16" id="KW-1185">Reference proteome</keyword>
<feature type="domain" description="HAMP" evidence="14">
    <location>
        <begin position="94"/>
        <end position="146"/>
    </location>
</feature>
<dbReference type="InterPro" id="IPR050482">
    <property type="entry name" value="Sensor_HK_TwoCompSys"/>
</dbReference>
<keyword evidence="9" id="KW-0067">ATP-binding</keyword>
<keyword evidence="10 13" id="KW-1133">Transmembrane helix</keyword>
<gene>
    <name evidence="15" type="ORF">SO3561_05136</name>
</gene>
<dbReference type="EC" id="2.7.13.3" evidence="3"/>
<dbReference type="SMART" id="SM00304">
    <property type="entry name" value="HAMP"/>
    <property type="match status" value="1"/>
</dbReference>
<dbReference type="PANTHER" id="PTHR24421:SF10">
    <property type="entry name" value="NITRATE_NITRITE SENSOR PROTEIN NARQ"/>
    <property type="match status" value="1"/>
</dbReference>
<evidence type="ECO:0000256" key="1">
    <source>
        <dbReference type="ARBA" id="ARBA00000085"/>
    </source>
</evidence>
<evidence type="ECO:0000256" key="3">
    <source>
        <dbReference type="ARBA" id="ARBA00012438"/>
    </source>
</evidence>
<dbReference type="AlphaFoldDB" id="A0A250VHQ4"/>
<evidence type="ECO:0000256" key="4">
    <source>
        <dbReference type="ARBA" id="ARBA00022553"/>
    </source>
</evidence>
<comment type="caution">
    <text evidence="15">The sequence shown here is derived from an EMBL/GenBank/DDBJ whole genome shotgun (WGS) entry which is preliminary data.</text>
</comment>
<evidence type="ECO:0000256" key="12">
    <source>
        <dbReference type="SAM" id="MobiDB-lite"/>
    </source>
</evidence>
<keyword evidence="6 13" id="KW-0812">Transmembrane</keyword>
<dbReference type="EMBL" id="BDQI01000011">
    <property type="protein sequence ID" value="GAX53606.1"/>
    <property type="molecule type" value="Genomic_DNA"/>
</dbReference>
<evidence type="ECO:0000256" key="6">
    <source>
        <dbReference type="ARBA" id="ARBA00022692"/>
    </source>
</evidence>
<evidence type="ECO:0000256" key="7">
    <source>
        <dbReference type="ARBA" id="ARBA00022741"/>
    </source>
</evidence>
<comment type="catalytic activity">
    <reaction evidence="1">
        <text>ATP + protein L-histidine = ADP + protein N-phospho-L-histidine.</text>
        <dbReference type="EC" id="2.7.13.3"/>
    </reaction>
</comment>
<evidence type="ECO:0000259" key="14">
    <source>
        <dbReference type="PROSITE" id="PS50885"/>
    </source>
</evidence>
<comment type="subcellular location">
    <subcellularLocation>
        <location evidence="2">Membrane</location>
    </subcellularLocation>
</comment>
<keyword evidence="5" id="KW-0808">Transferase</keyword>
<feature type="region of interest" description="Disordered" evidence="12">
    <location>
        <begin position="359"/>
        <end position="414"/>
    </location>
</feature>
<evidence type="ECO:0000256" key="9">
    <source>
        <dbReference type="ARBA" id="ARBA00022840"/>
    </source>
</evidence>
<dbReference type="GO" id="GO:0005524">
    <property type="term" value="F:ATP binding"/>
    <property type="evidence" value="ECO:0007669"/>
    <property type="project" value="UniProtKB-KW"/>
</dbReference>
<dbReference type="InterPro" id="IPR011712">
    <property type="entry name" value="Sig_transdc_His_kin_sub3_dim/P"/>
</dbReference>
<keyword evidence="4" id="KW-0597">Phosphoprotein</keyword>
<evidence type="ECO:0000256" key="11">
    <source>
        <dbReference type="ARBA" id="ARBA00023012"/>
    </source>
</evidence>
<evidence type="ECO:0000313" key="15">
    <source>
        <dbReference type="EMBL" id="GAX53606.1"/>
    </source>
</evidence>
<dbReference type="InterPro" id="IPR003660">
    <property type="entry name" value="HAMP_dom"/>
</dbReference>
<dbReference type="InterPro" id="IPR036890">
    <property type="entry name" value="HATPase_C_sf"/>
</dbReference>
<dbReference type="PANTHER" id="PTHR24421">
    <property type="entry name" value="NITRATE/NITRITE SENSOR PROTEIN NARX-RELATED"/>
    <property type="match status" value="1"/>
</dbReference>
<accession>A0A250VHQ4</accession>
<feature type="region of interest" description="Disordered" evidence="12">
    <location>
        <begin position="1"/>
        <end position="34"/>
    </location>
</feature>
<name>A0A250VHQ4_STROL</name>
<feature type="transmembrane region" description="Helical" evidence="13">
    <location>
        <begin position="76"/>
        <end position="97"/>
    </location>
</feature>
<organism evidence="15 16">
    <name type="scientific">Streptomyces olivochromogenes</name>
    <dbReference type="NCBI Taxonomy" id="1963"/>
    <lineage>
        <taxon>Bacteria</taxon>
        <taxon>Bacillati</taxon>
        <taxon>Actinomycetota</taxon>
        <taxon>Actinomycetes</taxon>
        <taxon>Kitasatosporales</taxon>
        <taxon>Streptomycetaceae</taxon>
        <taxon>Streptomyces</taxon>
    </lineage>
</organism>
<evidence type="ECO:0000256" key="8">
    <source>
        <dbReference type="ARBA" id="ARBA00022777"/>
    </source>
</evidence>
<keyword evidence="11" id="KW-0902">Two-component regulatory system</keyword>
<evidence type="ECO:0000256" key="13">
    <source>
        <dbReference type="SAM" id="Phobius"/>
    </source>
</evidence>
<dbReference type="GO" id="GO:0016020">
    <property type="term" value="C:membrane"/>
    <property type="evidence" value="ECO:0007669"/>
    <property type="project" value="UniProtKB-SubCell"/>
</dbReference>
<feature type="transmembrane region" description="Helical" evidence="13">
    <location>
        <begin position="45"/>
        <end position="64"/>
    </location>
</feature>
<dbReference type="SUPFAM" id="SSF55874">
    <property type="entry name" value="ATPase domain of HSP90 chaperone/DNA topoisomerase II/histidine kinase"/>
    <property type="match status" value="1"/>
</dbReference>
<reference evidence="16" key="1">
    <citation type="submission" date="2017-05" db="EMBL/GenBank/DDBJ databases">
        <title>Streptomyces olivochromogenes NBRC 3561 whole genome shotgun sequence.</title>
        <authorList>
            <person name="Dohra H."/>
            <person name="Kodani S."/>
        </authorList>
    </citation>
    <scope>NUCLEOTIDE SEQUENCE [LARGE SCALE GENOMIC DNA]</scope>
    <source>
        <strain evidence="16">NBRC 3561</strain>
    </source>
</reference>
<protein>
    <recommendedName>
        <fullName evidence="3">histidine kinase</fullName>
        <ecNumber evidence="3">2.7.13.3</ecNumber>
    </recommendedName>
</protein>
<evidence type="ECO:0000256" key="2">
    <source>
        <dbReference type="ARBA" id="ARBA00004370"/>
    </source>
</evidence>
<evidence type="ECO:0000256" key="5">
    <source>
        <dbReference type="ARBA" id="ARBA00022679"/>
    </source>
</evidence>